<protein>
    <submittedName>
        <fullName evidence="1">Uncharacterized protein</fullName>
    </submittedName>
</protein>
<sequence>MTCQRCGMQHGATVYGLGRYSTATIAEIRNGVCQHCDYDEQYRGFLYRRAGDEVSADDYGVGDDFRGTMFADMEGGE</sequence>
<gene>
    <name evidence="1" type="ORF">LCGC14_1605180</name>
</gene>
<dbReference type="EMBL" id="LAZR01012926">
    <property type="protein sequence ID" value="KKM24430.1"/>
    <property type="molecule type" value="Genomic_DNA"/>
</dbReference>
<name>A0A0F9L9Y4_9ZZZZ</name>
<proteinExistence type="predicted"/>
<comment type="caution">
    <text evidence="1">The sequence shown here is derived from an EMBL/GenBank/DDBJ whole genome shotgun (WGS) entry which is preliminary data.</text>
</comment>
<evidence type="ECO:0000313" key="1">
    <source>
        <dbReference type="EMBL" id="KKM24430.1"/>
    </source>
</evidence>
<dbReference type="AlphaFoldDB" id="A0A0F9L9Y4"/>
<reference evidence="1" key="1">
    <citation type="journal article" date="2015" name="Nature">
        <title>Complex archaea that bridge the gap between prokaryotes and eukaryotes.</title>
        <authorList>
            <person name="Spang A."/>
            <person name="Saw J.H."/>
            <person name="Jorgensen S.L."/>
            <person name="Zaremba-Niedzwiedzka K."/>
            <person name="Martijn J."/>
            <person name="Lind A.E."/>
            <person name="van Eijk R."/>
            <person name="Schleper C."/>
            <person name="Guy L."/>
            <person name="Ettema T.J."/>
        </authorList>
    </citation>
    <scope>NUCLEOTIDE SEQUENCE</scope>
</reference>
<accession>A0A0F9L9Y4</accession>
<organism evidence="1">
    <name type="scientific">marine sediment metagenome</name>
    <dbReference type="NCBI Taxonomy" id="412755"/>
    <lineage>
        <taxon>unclassified sequences</taxon>
        <taxon>metagenomes</taxon>
        <taxon>ecological metagenomes</taxon>
    </lineage>
</organism>